<keyword evidence="2" id="KW-1185">Reference proteome</keyword>
<gene>
    <name evidence="1" type="ORF">GNP93_08775</name>
</gene>
<organism evidence="1 2">
    <name type="scientific">Paenibacillus validus</name>
    <dbReference type="NCBI Taxonomy" id="44253"/>
    <lineage>
        <taxon>Bacteria</taxon>
        <taxon>Bacillati</taxon>
        <taxon>Bacillota</taxon>
        <taxon>Bacilli</taxon>
        <taxon>Bacillales</taxon>
        <taxon>Paenibacillaceae</taxon>
        <taxon>Paenibacillus</taxon>
    </lineage>
</organism>
<dbReference type="Proteomes" id="UP000450917">
    <property type="component" value="Unassembled WGS sequence"/>
</dbReference>
<dbReference type="RefSeq" id="WP_141335242.1">
    <property type="nucleotide sequence ID" value="NZ_JBDLZV010000001.1"/>
</dbReference>
<proteinExistence type="predicted"/>
<dbReference type="EMBL" id="WNZX01000005">
    <property type="protein sequence ID" value="MUG70773.1"/>
    <property type="molecule type" value="Genomic_DNA"/>
</dbReference>
<evidence type="ECO:0000313" key="2">
    <source>
        <dbReference type="Proteomes" id="UP000450917"/>
    </source>
</evidence>
<accession>A0A7X2Z9D3</accession>
<protein>
    <submittedName>
        <fullName evidence="1">Uncharacterized protein</fullName>
    </submittedName>
</protein>
<sequence length="904" mass="106352">MYENYYSIDEVCAKLKITFKTVEAAVEKQILHPILIPFGSKTRKLFPYEEIDAISNLLEQTYGIKELFKLAQQDDRFSDITLNTLRNFIDRYPIPKFVNPIDSWDIRRILRSDLRGLFDYIDQKYRRRKYDSIKQWIKPGAEIKFISDVNGYLNFDFLRDCYINKYHAKGFSSFQDVARHTIYVAEYQNVDWFTNEKFDDIYIKCSDENKFLEFYELWDRVNNPEEYYTNKEVAQMFGRRVDTIAKFVNAIRVGKLLYLEKSKVDYIYKLEKETITLNELVEQLNLKTDHGDWSDKKIIRVLEKLGVEYIPPGKHPFGHANIIFQKDVPKIKKHFENELTLKTSSPYKKYKFLIQNIKHSHVPRTIEAYEDFVVERFNAVTNGIVLVNALVSIYTETFGTLKKEIFDYDNNELMNLLDTVDTNTAKDEMSRFLNFCNRTLSTRYTNQFKIHKGTNEEEVQPYSIEQWLDFGFLVFNIHHEHYPIYLEKALNVRGYAMTWLYCSLHYVVGWRHSDLLALPSLSLETVLSMNEYELIQSIREGKFSKEMAQLIINEMMRIVKAFQRKPQKTKRKSNQPLKVVVEDSYVPVIGMLIALCEAHRRIEKKKTLLTERAGRKNSHINFFSEPYREIFGEGHFMNSRAVKTYLNIVQTTSQDQGWGMGYYLASIIRSHKPDKRGIASTTQVYLEHINKSNDVDRITFALCERGTFGFLPYLMLKLIGGELFVKKDMLEQNEQISELLPIKPYMLEWLVKGVVDNQSRVAAVIKELLVTPKEAMMEMLRKISLGEAPSKMEHSQCLLKSVDRSKCIYPTRTDCVGCEYLIPEMYFLLQFRDLISQVLTNIETAVFEFDRQRFSYALLNAYLPILQEAVNLFGRERVSAFINLVEIKNKILKLGTNNRLQFQR</sequence>
<name>A0A7X2Z9D3_9BACL</name>
<reference evidence="1 2" key="1">
    <citation type="submission" date="2019-11" db="EMBL/GenBank/DDBJ databases">
        <title>Draft genome sequences of five Paenibacillus species of dairy origin.</title>
        <authorList>
            <person name="Olajide A.M."/>
            <person name="Chen S."/>
            <person name="Lapointe G."/>
        </authorList>
    </citation>
    <scope>NUCLEOTIDE SEQUENCE [LARGE SCALE GENOMIC DNA]</scope>
    <source>
        <strain evidence="1 2">2CS3</strain>
    </source>
</reference>
<dbReference type="AlphaFoldDB" id="A0A7X2Z9D3"/>
<comment type="caution">
    <text evidence="1">The sequence shown here is derived from an EMBL/GenBank/DDBJ whole genome shotgun (WGS) entry which is preliminary data.</text>
</comment>
<evidence type="ECO:0000313" key="1">
    <source>
        <dbReference type="EMBL" id="MUG70773.1"/>
    </source>
</evidence>